<dbReference type="InterPro" id="IPR009000">
    <property type="entry name" value="Transl_B-barrel_sf"/>
</dbReference>
<dbReference type="GO" id="GO:0005840">
    <property type="term" value="C:ribosome"/>
    <property type="evidence" value="ECO:0007669"/>
    <property type="project" value="InterPro"/>
</dbReference>
<dbReference type="EMBL" id="FPLD01000005">
    <property type="protein sequence ID" value="SGY82438.1"/>
    <property type="molecule type" value="Genomic_DNA"/>
</dbReference>
<dbReference type="GO" id="GO:0006364">
    <property type="term" value="P:rRNA processing"/>
    <property type="evidence" value="ECO:0007669"/>
    <property type="project" value="UniProtKB-UniRule"/>
</dbReference>
<evidence type="ECO:0000256" key="1">
    <source>
        <dbReference type="ARBA" id="ARBA00022490"/>
    </source>
</evidence>
<dbReference type="EMBL" id="FPLJ01000005">
    <property type="protein sequence ID" value="SGY82039.1"/>
    <property type="molecule type" value="Genomic_DNA"/>
</dbReference>
<reference evidence="9 11" key="2">
    <citation type="submission" date="2016-11" db="EMBL/GenBank/DDBJ databases">
        <authorList>
            <person name="Jaros S."/>
            <person name="Januszkiewicz K."/>
            <person name="Wedrychowicz H."/>
        </authorList>
    </citation>
    <scope>NUCLEOTIDE SEQUENCE [LARGE SCALE GENOMIC DNA]</scope>
    <source>
        <strain evidence="9">NVI 5450</strain>
    </source>
</reference>
<dbReference type="Proteomes" id="UP000183794">
    <property type="component" value="Unassembled WGS sequence"/>
</dbReference>
<dbReference type="PANTHER" id="PTHR33692:SF1">
    <property type="entry name" value="RIBOSOME MATURATION FACTOR RIMM"/>
    <property type="match status" value="1"/>
</dbReference>
<sequence length="175" mass="19511">MSSTDKPMVVGRLGAVYGIKGWMKINSFTDIPEGIFNYSPWLIEQKGEWVEVAIEDCKRHGKGLIAKLVGIDVREEAQSLTGAEIAIHADQLPDLEDEYYWRDIIGCSVETDKGYTLGKVTDMMETGSNDVLVIKANATDAFGKKERLIPYLEGQVIINVDITAQKIIVNWDPSF</sequence>
<dbReference type="GO" id="GO:0042274">
    <property type="term" value="P:ribosomal small subunit biogenesis"/>
    <property type="evidence" value="ECO:0007669"/>
    <property type="project" value="UniProtKB-UniRule"/>
</dbReference>
<comment type="similarity">
    <text evidence="5">Belongs to the RimM family.</text>
</comment>
<dbReference type="PATRIC" id="fig|80854.5.peg.481"/>
<dbReference type="STRING" id="80854.MVIS_0455"/>
<evidence type="ECO:0000259" key="7">
    <source>
        <dbReference type="Pfam" id="PF24986"/>
    </source>
</evidence>
<keyword evidence="2 5" id="KW-0690">Ribosome biogenesis</keyword>
<evidence type="ECO:0000313" key="10">
    <source>
        <dbReference type="Proteomes" id="UP000182660"/>
    </source>
</evidence>
<dbReference type="GeneID" id="61293901"/>
<dbReference type="RefSeq" id="WP_045108913.1">
    <property type="nucleotide sequence ID" value="NZ_CAWQZC010000077.1"/>
</dbReference>
<proteinExistence type="inferred from homology"/>
<evidence type="ECO:0000313" key="8">
    <source>
        <dbReference type="EMBL" id="SGY82039.1"/>
    </source>
</evidence>
<evidence type="ECO:0000256" key="4">
    <source>
        <dbReference type="ARBA" id="ARBA00023186"/>
    </source>
</evidence>
<evidence type="ECO:0000256" key="2">
    <source>
        <dbReference type="ARBA" id="ARBA00022517"/>
    </source>
</evidence>
<keyword evidence="1 5" id="KW-0963">Cytoplasm</keyword>
<dbReference type="InterPro" id="IPR036976">
    <property type="entry name" value="RimM_N_sf"/>
</dbReference>
<dbReference type="HOGENOM" id="CLU_077636_1_0_6"/>
<dbReference type="GO" id="GO:0043022">
    <property type="term" value="F:ribosome binding"/>
    <property type="evidence" value="ECO:0007669"/>
    <property type="project" value="InterPro"/>
</dbReference>
<feature type="domain" description="Ribosome maturation factor RimM PRC barrel" evidence="7">
    <location>
        <begin position="101"/>
        <end position="171"/>
    </location>
</feature>
<dbReference type="Pfam" id="PF24986">
    <property type="entry name" value="PRC_RimM"/>
    <property type="match status" value="1"/>
</dbReference>
<comment type="function">
    <text evidence="5">An accessory protein needed during the final step in the assembly of 30S ribosomal subunit, possibly for assembly of the head region. Essential for efficient processing of 16S rRNA. May be needed both before and after RbfA during the maturation of 16S rRNA. It has affinity for free ribosomal 30S subunits but not for 70S ribosomes.</text>
</comment>
<accession>A0A090I9W3</accession>
<dbReference type="InterPro" id="IPR011961">
    <property type="entry name" value="RimM"/>
</dbReference>
<protein>
    <recommendedName>
        <fullName evidence="5">Ribosome maturation factor RimM</fullName>
    </recommendedName>
</protein>
<dbReference type="Gene3D" id="2.30.30.240">
    <property type="entry name" value="PRC-barrel domain"/>
    <property type="match status" value="1"/>
</dbReference>
<dbReference type="InterPro" id="IPR002676">
    <property type="entry name" value="RimM_N"/>
</dbReference>
<reference evidence="8 10" key="1">
    <citation type="submission" date="2016-11" db="EMBL/GenBank/DDBJ databases">
        <authorList>
            <person name="Klemetsen T."/>
        </authorList>
    </citation>
    <scope>NUCLEOTIDE SEQUENCE [LARGE SCALE GENOMIC DNA]</scope>
    <source>
        <strain evidence="8">MT 2528</strain>
    </source>
</reference>
<organism evidence="9 11">
    <name type="scientific">Moritella viscosa</name>
    <dbReference type="NCBI Taxonomy" id="80854"/>
    <lineage>
        <taxon>Bacteria</taxon>
        <taxon>Pseudomonadati</taxon>
        <taxon>Pseudomonadota</taxon>
        <taxon>Gammaproteobacteria</taxon>
        <taxon>Alteromonadales</taxon>
        <taxon>Moritellaceae</taxon>
        <taxon>Moritella</taxon>
    </lineage>
</organism>
<evidence type="ECO:0000259" key="6">
    <source>
        <dbReference type="Pfam" id="PF01782"/>
    </source>
</evidence>
<comment type="domain">
    <text evidence="5">The PRC barrel domain binds ribosomal protein uS19.</text>
</comment>
<dbReference type="Gene3D" id="2.40.30.60">
    <property type="entry name" value="RimM"/>
    <property type="match status" value="1"/>
</dbReference>
<comment type="subcellular location">
    <subcellularLocation>
        <location evidence="5">Cytoplasm</location>
    </subcellularLocation>
</comment>
<dbReference type="OrthoDB" id="9783509at2"/>
<feature type="domain" description="RimM N-terminal" evidence="6">
    <location>
        <begin position="9"/>
        <end position="90"/>
    </location>
</feature>
<dbReference type="Proteomes" id="UP000182660">
    <property type="component" value="Unassembled WGS sequence"/>
</dbReference>
<dbReference type="Pfam" id="PF01782">
    <property type="entry name" value="RimM"/>
    <property type="match status" value="1"/>
</dbReference>
<evidence type="ECO:0000313" key="9">
    <source>
        <dbReference type="EMBL" id="SGY82438.1"/>
    </source>
</evidence>
<dbReference type="InterPro" id="IPR011033">
    <property type="entry name" value="PRC_barrel-like_sf"/>
</dbReference>
<comment type="subunit">
    <text evidence="5">Binds ribosomal protein uS19.</text>
</comment>
<dbReference type="SUPFAM" id="SSF50447">
    <property type="entry name" value="Translation proteins"/>
    <property type="match status" value="1"/>
</dbReference>
<gene>
    <name evidence="5" type="primary">rimM</name>
    <name evidence="8" type="ORF">MT2528_0172</name>
    <name evidence="9" type="ORF">NVI5450_0157</name>
</gene>
<keyword evidence="4 5" id="KW-0143">Chaperone</keyword>
<dbReference type="PANTHER" id="PTHR33692">
    <property type="entry name" value="RIBOSOME MATURATION FACTOR RIMM"/>
    <property type="match status" value="1"/>
</dbReference>
<name>A0A090I9W3_9GAMM</name>
<dbReference type="KEGG" id="mvs:MVIS_0455"/>
<evidence type="ECO:0000256" key="3">
    <source>
        <dbReference type="ARBA" id="ARBA00022552"/>
    </source>
</evidence>
<dbReference type="GO" id="GO:0005737">
    <property type="term" value="C:cytoplasm"/>
    <property type="evidence" value="ECO:0007669"/>
    <property type="project" value="UniProtKB-SubCell"/>
</dbReference>
<keyword evidence="3 5" id="KW-0698">rRNA processing</keyword>
<dbReference type="InterPro" id="IPR056792">
    <property type="entry name" value="PRC_RimM"/>
</dbReference>
<dbReference type="NCBIfam" id="TIGR02273">
    <property type="entry name" value="16S_RimM"/>
    <property type="match status" value="1"/>
</dbReference>
<dbReference type="HAMAP" id="MF_00014">
    <property type="entry name" value="Ribosome_mat_RimM"/>
    <property type="match status" value="1"/>
</dbReference>
<keyword evidence="10" id="KW-1185">Reference proteome</keyword>
<dbReference type="SUPFAM" id="SSF50346">
    <property type="entry name" value="PRC-barrel domain"/>
    <property type="match status" value="1"/>
</dbReference>
<dbReference type="AlphaFoldDB" id="A0A090I9W3"/>
<evidence type="ECO:0000256" key="5">
    <source>
        <dbReference type="HAMAP-Rule" id="MF_00014"/>
    </source>
</evidence>
<evidence type="ECO:0000313" key="11">
    <source>
        <dbReference type="Proteomes" id="UP000183794"/>
    </source>
</evidence>